<dbReference type="PANTHER" id="PTHR46580:SF2">
    <property type="entry name" value="MAM DOMAIN-CONTAINING PROTEIN"/>
    <property type="match status" value="1"/>
</dbReference>
<evidence type="ECO:0000313" key="3">
    <source>
        <dbReference type="Proteomes" id="UP000542342"/>
    </source>
</evidence>
<proteinExistence type="predicted"/>
<dbReference type="AlphaFoldDB" id="A0A7V8VGD6"/>
<keyword evidence="1" id="KW-0732">Signal</keyword>
<dbReference type="SUPFAM" id="SSF55486">
    <property type="entry name" value="Metalloproteases ('zincins'), catalytic domain"/>
    <property type="match status" value="1"/>
</dbReference>
<gene>
    <name evidence="2" type="ORF">H0921_14725</name>
</gene>
<dbReference type="Pfam" id="PF13517">
    <property type="entry name" value="FG-GAP_3"/>
    <property type="match status" value="2"/>
</dbReference>
<dbReference type="EMBL" id="JACEFB010000014">
    <property type="protein sequence ID" value="MBA2227410.1"/>
    <property type="molecule type" value="Genomic_DNA"/>
</dbReference>
<sequence>MERPKNGGSYGSAAVLGLEVLEEREVPSITIRIDYSLDSPANGGTGFFTTHPAARQVMEQAAYEMGQRIDARLAAISPSGSNTWTATVYHPGTGSLYSLPNLRVPADTIIVYVGGRSIPGAEAGFGGYGGYSWSGSASWGQLLATRQWSGFSLWGGSIAFDSSRNWYFGLDPSGLRADQLDFYSAAVHELGHVLGIGTARQWWSQVQGNQFVGRQAQSIYGGPVPLSSERAHWADGVRVSGQAAAMSPYLYYGRRVGWSALDQAALYDLGWAAPAPAGLAVRFPVTRPPVLVSSAGNPTVQVYGFDATGNVSFSGLSFTPFGANYRGVIRATSADVNGDGWVDYLFATGPGVAARVRIVDGVTGADLLPVTPVLGGFGGGVFLAAGDIDGDGRAEVAISADAGGSPVVTVARVAQAQLAYLSYIQVLHPLARSGVRVAMGDVNGDGRADLIASAGPGWSPVVRIYDGAALADGQVRLQRSAFFAFDPTWRNGVNVTAGDLDGDGRAELMTSLDAGGLSLVRVWNGVASSEALSLRLQFFANGVTDRSGIRLLARDVDGSGRTSLITAPASGSLAWLRVLRLNATSVLPLPPIFPPSSISALQGIFVG</sequence>
<dbReference type="Gene3D" id="2.130.10.130">
    <property type="entry name" value="Integrin alpha, N-terminal"/>
    <property type="match status" value="1"/>
</dbReference>
<dbReference type="RefSeq" id="WP_194539276.1">
    <property type="nucleotide sequence ID" value="NZ_JACEFB010000014.1"/>
</dbReference>
<evidence type="ECO:0000256" key="1">
    <source>
        <dbReference type="ARBA" id="ARBA00022729"/>
    </source>
</evidence>
<dbReference type="Proteomes" id="UP000542342">
    <property type="component" value="Unassembled WGS sequence"/>
</dbReference>
<dbReference type="InterPro" id="IPR013517">
    <property type="entry name" value="FG-GAP"/>
</dbReference>
<comment type="caution">
    <text evidence="2">The sequence shown here is derived from an EMBL/GenBank/DDBJ whole genome shotgun (WGS) entry which is preliminary data.</text>
</comment>
<keyword evidence="3" id="KW-1185">Reference proteome</keyword>
<dbReference type="InterPro" id="IPR024079">
    <property type="entry name" value="MetalloPept_cat_dom_sf"/>
</dbReference>
<accession>A0A7V8VGD6</accession>
<name>A0A7V8VGD6_9BACT</name>
<evidence type="ECO:0000313" key="2">
    <source>
        <dbReference type="EMBL" id="MBA2227410.1"/>
    </source>
</evidence>
<organism evidence="2 3">
    <name type="scientific">Thermogemmata fonticola</name>
    <dbReference type="NCBI Taxonomy" id="2755323"/>
    <lineage>
        <taxon>Bacteria</taxon>
        <taxon>Pseudomonadati</taxon>
        <taxon>Planctomycetota</taxon>
        <taxon>Planctomycetia</taxon>
        <taxon>Gemmatales</taxon>
        <taxon>Gemmataceae</taxon>
        <taxon>Thermogemmata</taxon>
    </lineage>
</organism>
<dbReference type="Gene3D" id="3.40.390.10">
    <property type="entry name" value="Collagenase (Catalytic Domain)"/>
    <property type="match status" value="1"/>
</dbReference>
<protein>
    <submittedName>
        <fullName evidence="2">VCBS repeat-containing protein</fullName>
    </submittedName>
</protein>
<reference evidence="2 3" key="1">
    <citation type="submission" date="2020-07" db="EMBL/GenBank/DDBJ databases">
        <title>Thermogemmata thermophila gen. nov., sp. nov., a novel moderate thermophilic planctomycete from a Kamchatka hot spring.</title>
        <authorList>
            <person name="Elcheninov A.G."/>
            <person name="Podosokorskaya O.A."/>
            <person name="Kovaleva O.L."/>
            <person name="Novikov A."/>
            <person name="Bonch-Osmolovskaya E.A."/>
            <person name="Toshchakov S.V."/>
            <person name="Kublanov I.V."/>
        </authorList>
    </citation>
    <scope>NUCLEOTIDE SEQUENCE [LARGE SCALE GENOMIC DNA]</scope>
    <source>
        <strain evidence="2 3">2918</strain>
    </source>
</reference>
<dbReference type="SUPFAM" id="SSF69318">
    <property type="entry name" value="Integrin alpha N-terminal domain"/>
    <property type="match status" value="1"/>
</dbReference>
<dbReference type="GO" id="GO:0008237">
    <property type="term" value="F:metallopeptidase activity"/>
    <property type="evidence" value="ECO:0007669"/>
    <property type="project" value="InterPro"/>
</dbReference>
<dbReference type="PANTHER" id="PTHR46580">
    <property type="entry name" value="SENSOR KINASE-RELATED"/>
    <property type="match status" value="1"/>
</dbReference>
<dbReference type="InterPro" id="IPR028994">
    <property type="entry name" value="Integrin_alpha_N"/>
</dbReference>